<dbReference type="InterPro" id="IPR002156">
    <property type="entry name" value="RNaseH_domain"/>
</dbReference>
<dbReference type="InterPro" id="IPR036397">
    <property type="entry name" value="RNaseH_sf"/>
</dbReference>
<proteinExistence type="predicted"/>
<gene>
    <name evidence="2" type="ORF">PVK06_023238</name>
</gene>
<sequence length="104" mass="11730">MSGLALQMGLDLGFQRVVIVGDARLVIRKLRIEQEDRPAISAFIKDSKELSKRFDRCNFEHASRQANGLAHVRATEGIRRGENTYLEGGIPGFAVDEAECDRRW</sequence>
<evidence type="ECO:0000313" key="3">
    <source>
        <dbReference type="Proteomes" id="UP001358586"/>
    </source>
</evidence>
<evidence type="ECO:0000313" key="2">
    <source>
        <dbReference type="EMBL" id="KAK5818304.1"/>
    </source>
</evidence>
<dbReference type="Pfam" id="PF13456">
    <property type="entry name" value="RVT_3"/>
    <property type="match status" value="1"/>
</dbReference>
<organism evidence="2 3">
    <name type="scientific">Gossypium arboreum</name>
    <name type="common">Tree cotton</name>
    <name type="synonym">Gossypium nanking</name>
    <dbReference type="NCBI Taxonomy" id="29729"/>
    <lineage>
        <taxon>Eukaryota</taxon>
        <taxon>Viridiplantae</taxon>
        <taxon>Streptophyta</taxon>
        <taxon>Embryophyta</taxon>
        <taxon>Tracheophyta</taxon>
        <taxon>Spermatophyta</taxon>
        <taxon>Magnoliopsida</taxon>
        <taxon>eudicotyledons</taxon>
        <taxon>Gunneridae</taxon>
        <taxon>Pentapetalae</taxon>
        <taxon>rosids</taxon>
        <taxon>malvids</taxon>
        <taxon>Malvales</taxon>
        <taxon>Malvaceae</taxon>
        <taxon>Malvoideae</taxon>
        <taxon>Gossypium</taxon>
    </lineage>
</organism>
<evidence type="ECO:0000259" key="1">
    <source>
        <dbReference type="Pfam" id="PF13456"/>
    </source>
</evidence>
<reference evidence="2 3" key="1">
    <citation type="submission" date="2023-03" db="EMBL/GenBank/DDBJ databases">
        <title>WGS of Gossypium arboreum.</title>
        <authorList>
            <person name="Yu D."/>
        </authorList>
    </citation>
    <scope>NUCLEOTIDE SEQUENCE [LARGE SCALE GENOMIC DNA]</scope>
    <source>
        <tissue evidence="2">Leaf</tissue>
    </source>
</reference>
<keyword evidence="3" id="KW-1185">Reference proteome</keyword>
<feature type="domain" description="RNase H type-1" evidence="1">
    <location>
        <begin position="5"/>
        <end position="75"/>
    </location>
</feature>
<name>A0ABR0PAM9_GOSAR</name>
<dbReference type="EMBL" id="JARKNE010000007">
    <property type="protein sequence ID" value="KAK5818304.1"/>
    <property type="molecule type" value="Genomic_DNA"/>
</dbReference>
<dbReference type="Gene3D" id="3.30.420.10">
    <property type="entry name" value="Ribonuclease H-like superfamily/Ribonuclease H"/>
    <property type="match status" value="1"/>
</dbReference>
<dbReference type="Proteomes" id="UP001358586">
    <property type="component" value="Chromosome 7"/>
</dbReference>
<comment type="caution">
    <text evidence="2">The sequence shown here is derived from an EMBL/GenBank/DDBJ whole genome shotgun (WGS) entry which is preliminary data.</text>
</comment>
<accession>A0ABR0PAM9</accession>
<protein>
    <recommendedName>
        <fullName evidence="1">RNase H type-1 domain-containing protein</fullName>
    </recommendedName>
</protein>